<gene>
    <name evidence="1" type="ordered locus">A1C_03340</name>
</gene>
<evidence type="ECO:0000313" key="1">
    <source>
        <dbReference type="EMBL" id="ABV74954.1"/>
    </source>
</evidence>
<name>A8GNH9_RICAH</name>
<accession>A8GNH9</accession>
<proteinExistence type="predicted"/>
<keyword evidence="2" id="KW-1185">Reference proteome</keyword>
<dbReference type="AlphaFoldDB" id="A8GNH9"/>
<sequence>MPIQHVTSEKKWEMFLKAIGAEIGVTKITDSQVIFKTTSKDLEHFRTLLASPDELKKNVIHALFNDNKENI</sequence>
<dbReference type="Proteomes" id="UP000006830">
    <property type="component" value="Chromosome"/>
</dbReference>
<dbReference type="KEGG" id="rak:A1C_03340"/>
<dbReference type="HOGENOM" id="CLU_2755292_0_0_5"/>
<organism evidence="1 2">
    <name type="scientific">Rickettsia akari (strain Hartford)</name>
    <dbReference type="NCBI Taxonomy" id="293614"/>
    <lineage>
        <taxon>Bacteria</taxon>
        <taxon>Pseudomonadati</taxon>
        <taxon>Pseudomonadota</taxon>
        <taxon>Alphaproteobacteria</taxon>
        <taxon>Rickettsiales</taxon>
        <taxon>Rickettsiaceae</taxon>
        <taxon>Rickettsieae</taxon>
        <taxon>Rickettsia</taxon>
        <taxon>spotted fever group</taxon>
    </lineage>
</organism>
<dbReference type="RefSeq" id="WP_012149587.1">
    <property type="nucleotide sequence ID" value="NC_009881.1"/>
</dbReference>
<evidence type="ECO:0000313" key="2">
    <source>
        <dbReference type="Proteomes" id="UP000006830"/>
    </source>
</evidence>
<dbReference type="STRING" id="293614.A1C_03340"/>
<dbReference type="EMBL" id="CP000847">
    <property type="protein sequence ID" value="ABV74954.1"/>
    <property type="molecule type" value="Genomic_DNA"/>
</dbReference>
<reference evidence="1" key="1">
    <citation type="submission" date="2007-09" db="EMBL/GenBank/DDBJ databases">
        <title>Complete Genome Sequence of Rickettsia akari.</title>
        <authorList>
            <person name="Madan A."/>
            <person name="Fahey J."/>
            <person name="Helton E."/>
            <person name="Ketteman M."/>
            <person name="Madan A."/>
            <person name="Rodrigues S."/>
            <person name="Sanchez A."/>
            <person name="Whiting M."/>
            <person name="Dasch G."/>
            <person name="Eremeeva M."/>
        </authorList>
    </citation>
    <scope>NUCLEOTIDE SEQUENCE</scope>
    <source>
        <strain evidence="1">Hartford</strain>
    </source>
</reference>
<protein>
    <submittedName>
        <fullName evidence="1">Uncharacterized protein</fullName>
    </submittedName>
</protein>